<feature type="domain" description="Response regulatory" evidence="5">
    <location>
        <begin position="3"/>
        <end position="119"/>
    </location>
</feature>
<dbReference type="Gene3D" id="3.40.50.300">
    <property type="entry name" value="P-loop containing nucleotide triphosphate hydrolases"/>
    <property type="match status" value="1"/>
</dbReference>
<evidence type="ECO:0000256" key="2">
    <source>
        <dbReference type="ARBA" id="ARBA00022840"/>
    </source>
</evidence>
<keyword evidence="1" id="KW-0547">Nucleotide-binding</keyword>
<dbReference type="PANTHER" id="PTHR32071">
    <property type="entry name" value="TRANSCRIPTIONAL REGULATORY PROTEIN"/>
    <property type="match status" value="1"/>
</dbReference>
<keyword evidence="2" id="KW-0067">ATP-binding</keyword>
<dbReference type="SUPFAM" id="SSF52172">
    <property type="entry name" value="CheY-like"/>
    <property type="match status" value="1"/>
</dbReference>
<dbReference type="Pfam" id="PF00158">
    <property type="entry name" value="Sigma54_activat"/>
    <property type="match status" value="1"/>
</dbReference>
<proteinExistence type="predicted"/>
<sequence length="390" mass="44123">MPRLLIIEDEDAIRRVLKKILLEEEKNYNIDEAEDGLIGIELVKKKSYDLVLCDIKMPKMDGMEVLSACQKLQPELPVIMISGHGDLETAVETMRMGAFDYISKPPDLNRLLNTVRIALDHTLLAQENKQLKKKVSKQFEMVGKSEELDQIKSMIDKVAPTEARVLITGENGTGKELVAHWLHEKSNRNKGPFIEVNCAAIPSELIESELFGHVKGAFTSANKDRAGKFEAANGGTIFLDEIGDMSLSAQAKVLRALQENRVQRVGSDKDIKVDVRVIAATNKNLKEEINEKRFREDLYHRLAVIIIHVPALKDRRADIPELIHHFTEKIAKEQGTKPKVFEAKAVILLEKLNWTGNIRELRNVVERLIILGDQQITEEDVKKFVQLKTS</sequence>
<dbReference type="PROSITE" id="PS00676">
    <property type="entry name" value="SIGMA54_INTERACT_2"/>
    <property type="match status" value="1"/>
</dbReference>
<protein>
    <submittedName>
        <fullName evidence="6">Sigma-54 dependent transcriptional regulator</fullName>
    </submittedName>
</protein>
<keyword evidence="3" id="KW-0597">Phosphoprotein</keyword>
<dbReference type="CDD" id="cd00009">
    <property type="entry name" value="AAA"/>
    <property type="match status" value="1"/>
</dbReference>
<gene>
    <name evidence="6" type="ORF">GCM10009433_26150</name>
</gene>
<dbReference type="PROSITE" id="PS50045">
    <property type="entry name" value="SIGMA54_INTERACT_4"/>
    <property type="match status" value="1"/>
</dbReference>
<dbReference type="SMART" id="SM00382">
    <property type="entry name" value="AAA"/>
    <property type="match status" value="1"/>
</dbReference>
<dbReference type="InterPro" id="IPR027417">
    <property type="entry name" value="P-loop_NTPase"/>
</dbReference>
<organism evidence="6 7">
    <name type="scientific">Psychroflexus lacisalsi</name>
    <dbReference type="NCBI Taxonomy" id="503928"/>
    <lineage>
        <taxon>Bacteria</taxon>
        <taxon>Pseudomonadati</taxon>
        <taxon>Bacteroidota</taxon>
        <taxon>Flavobacteriia</taxon>
        <taxon>Flavobacteriales</taxon>
        <taxon>Flavobacteriaceae</taxon>
        <taxon>Psychroflexus</taxon>
    </lineage>
</organism>
<dbReference type="Pfam" id="PF00072">
    <property type="entry name" value="Response_reg"/>
    <property type="match status" value="1"/>
</dbReference>
<dbReference type="InterPro" id="IPR025943">
    <property type="entry name" value="Sigma_54_int_dom_ATP-bd_2"/>
</dbReference>
<keyword evidence="7" id="KW-1185">Reference proteome</keyword>
<dbReference type="SUPFAM" id="SSF52540">
    <property type="entry name" value="P-loop containing nucleoside triphosphate hydrolases"/>
    <property type="match status" value="1"/>
</dbReference>
<dbReference type="InterPro" id="IPR011006">
    <property type="entry name" value="CheY-like_superfamily"/>
</dbReference>
<dbReference type="Gene3D" id="3.40.50.2300">
    <property type="match status" value="1"/>
</dbReference>
<dbReference type="EMBL" id="BAAAGG010000022">
    <property type="protein sequence ID" value="GAA0764084.1"/>
    <property type="molecule type" value="Genomic_DNA"/>
</dbReference>
<evidence type="ECO:0000313" key="6">
    <source>
        <dbReference type="EMBL" id="GAA0764084.1"/>
    </source>
</evidence>
<evidence type="ECO:0000256" key="3">
    <source>
        <dbReference type="PROSITE-ProRule" id="PRU00169"/>
    </source>
</evidence>
<evidence type="ECO:0000313" key="7">
    <source>
        <dbReference type="Proteomes" id="UP001500185"/>
    </source>
</evidence>
<dbReference type="RefSeq" id="WP_224454806.1">
    <property type="nucleotide sequence ID" value="NZ_BAAAGG010000022.1"/>
</dbReference>
<feature type="modified residue" description="4-aspartylphosphate" evidence="3">
    <location>
        <position position="54"/>
    </location>
</feature>
<name>A0ABP3VPG4_9FLAO</name>
<comment type="caution">
    <text evidence="6">The sequence shown here is derived from an EMBL/GenBank/DDBJ whole genome shotgun (WGS) entry which is preliminary data.</text>
</comment>
<dbReference type="InterPro" id="IPR003593">
    <property type="entry name" value="AAA+_ATPase"/>
</dbReference>
<dbReference type="Pfam" id="PF25601">
    <property type="entry name" value="AAA_lid_14"/>
    <property type="match status" value="1"/>
</dbReference>
<dbReference type="PROSITE" id="PS50110">
    <property type="entry name" value="RESPONSE_REGULATORY"/>
    <property type="match status" value="1"/>
</dbReference>
<dbReference type="InterPro" id="IPR002078">
    <property type="entry name" value="Sigma_54_int"/>
</dbReference>
<reference evidence="7" key="1">
    <citation type="journal article" date="2019" name="Int. J. Syst. Evol. Microbiol.">
        <title>The Global Catalogue of Microorganisms (GCM) 10K type strain sequencing project: providing services to taxonomists for standard genome sequencing and annotation.</title>
        <authorList>
            <consortium name="The Broad Institute Genomics Platform"/>
            <consortium name="The Broad Institute Genome Sequencing Center for Infectious Disease"/>
            <person name="Wu L."/>
            <person name="Ma J."/>
        </authorList>
    </citation>
    <scope>NUCLEOTIDE SEQUENCE [LARGE SCALE GENOMIC DNA]</scope>
    <source>
        <strain evidence="7">JCM 16231</strain>
    </source>
</reference>
<dbReference type="Gene3D" id="1.10.8.60">
    <property type="match status" value="1"/>
</dbReference>
<dbReference type="Proteomes" id="UP001500185">
    <property type="component" value="Unassembled WGS sequence"/>
</dbReference>
<evidence type="ECO:0000256" key="1">
    <source>
        <dbReference type="ARBA" id="ARBA00022741"/>
    </source>
</evidence>
<accession>A0ABP3VPG4</accession>
<dbReference type="InterPro" id="IPR001789">
    <property type="entry name" value="Sig_transdc_resp-reg_receiver"/>
</dbReference>
<evidence type="ECO:0000259" key="5">
    <source>
        <dbReference type="PROSITE" id="PS50110"/>
    </source>
</evidence>
<dbReference type="InterPro" id="IPR058031">
    <property type="entry name" value="AAA_lid_NorR"/>
</dbReference>
<feature type="domain" description="Sigma-54 factor interaction" evidence="4">
    <location>
        <begin position="141"/>
        <end position="370"/>
    </location>
</feature>
<evidence type="ECO:0000259" key="4">
    <source>
        <dbReference type="PROSITE" id="PS50045"/>
    </source>
</evidence>
<dbReference type="SMART" id="SM00448">
    <property type="entry name" value="REC"/>
    <property type="match status" value="1"/>
</dbReference>